<reference evidence="2 3" key="1">
    <citation type="journal article" date="2013" name="Genome Biol.">
        <title>The genome sequence of the most widely cultivated cacao type and its use to identify candidate genes regulating pod color.</title>
        <authorList>
            <person name="Motamayor J.C."/>
            <person name="Mockaitis K."/>
            <person name="Schmutz J."/>
            <person name="Haiminen N."/>
            <person name="Iii D.L."/>
            <person name="Cornejo O."/>
            <person name="Findley S.D."/>
            <person name="Zheng P."/>
            <person name="Utro F."/>
            <person name="Royaert S."/>
            <person name="Saski C."/>
            <person name="Jenkins J."/>
            <person name="Podicheti R."/>
            <person name="Zhao M."/>
            <person name="Scheffler B.E."/>
            <person name="Stack J.C."/>
            <person name="Feltus F.A."/>
            <person name="Mustiga G.M."/>
            <person name="Amores F."/>
            <person name="Phillips W."/>
            <person name="Marelli J.P."/>
            <person name="May G.D."/>
            <person name="Shapiro H."/>
            <person name="Ma J."/>
            <person name="Bustamante C.D."/>
            <person name="Schnell R.J."/>
            <person name="Main D."/>
            <person name="Gilbert D."/>
            <person name="Parida L."/>
            <person name="Kuhn D.N."/>
        </authorList>
    </citation>
    <scope>NUCLEOTIDE SEQUENCE [LARGE SCALE GENOMIC DNA]</scope>
    <source>
        <strain evidence="3">cv. Matina 1-6</strain>
    </source>
</reference>
<sequence length="113" mass="12937">MGLHLLALAKLYLLSPSRSFTPLPAGFICPFVLKLSFSLRIVRRVYIDVIDASRLFLFQLSQIAFEADQPAPENGDRWERALRLVCQRITHVRRSPMGQSDEDSFRTLTMLSL</sequence>
<keyword evidence="3" id="KW-1185">Reference proteome</keyword>
<dbReference type="eggNOG" id="ENOG502S79V">
    <property type="taxonomic scope" value="Eukaryota"/>
</dbReference>
<evidence type="ECO:0000256" key="1">
    <source>
        <dbReference type="SAM" id="SignalP"/>
    </source>
</evidence>
<gene>
    <name evidence="2" type="ORF">TCM_015972</name>
</gene>
<feature type="signal peptide" evidence="1">
    <location>
        <begin position="1"/>
        <end position="19"/>
    </location>
</feature>
<evidence type="ECO:0000313" key="3">
    <source>
        <dbReference type="Proteomes" id="UP000026915"/>
    </source>
</evidence>
<name>A0A061GBB4_THECC</name>
<dbReference type="Proteomes" id="UP000026915">
    <property type="component" value="Chromosome 3"/>
</dbReference>
<accession>A0A061GBB4</accession>
<dbReference type="OMA" id="FLFQLGH"/>
<dbReference type="AlphaFoldDB" id="A0A061GBB4"/>
<dbReference type="Gramene" id="EOY24344">
    <property type="protein sequence ID" value="EOY24344"/>
    <property type="gene ID" value="TCM_015972"/>
</dbReference>
<organism evidence="2 3">
    <name type="scientific">Theobroma cacao</name>
    <name type="common">Cacao</name>
    <name type="synonym">Cocoa</name>
    <dbReference type="NCBI Taxonomy" id="3641"/>
    <lineage>
        <taxon>Eukaryota</taxon>
        <taxon>Viridiplantae</taxon>
        <taxon>Streptophyta</taxon>
        <taxon>Embryophyta</taxon>
        <taxon>Tracheophyta</taxon>
        <taxon>Spermatophyta</taxon>
        <taxon>Magnoliopsida</taxon>
        <taxon>eudicotyledons</taxon>
        <taxon>Gunneridae</taxon>
        <taxon>Pentapetalae</taxon>
        <taxon>rosids</taxon>
        <taxon>malvids</taxon>
        <taxon>Malvales</taxon>
        <taxon>Malvaceae</taxon>
        <taxon>Byttnerioideae</taxon>
        <taxon>Theobroma</taxon>
    </lineage>
</organism>
<dbReference type="HOGENOM" id="CLU_169288_0_0_1"/>
<dbReference type="InParanoid" id="A0A061GBB4"/>
<dbReference type="EMBL" id="CM001881">
    <property type="protein sequence ID" value="EOY24344.1"/>
    <property type="molecule type" value="Genomic_DNA"/>
</dbReference>
<proteinExistence type="predicted"/>
<evidence type="ECO:0000313" key="2">
    <source>
        <dbReference type="EMBL" id="EOY24344.1"/>
    </source>
</evidence>
<keyword evidence="1" id="KW-0732">Signal</keyword>
<protein>
    <submittedName>
        <fullName evidence="2">Uncharacterized protein isoform 1</fullName>
    </submittedName>
</protein>
<feature type="chain" id="PRO_5001598736" evidence="1">
    <location>
        <begin position="20"/>
        <end position="113"/>
    </location>
</feature>
<dbReference type="PANTHER" id="PTHR38925:SF1">
    <property type="entry name" value="PROTEIN, PUTATIVE-RELATED"/>
    <property type="match status" value="1"/>
</dbReference>
<dbReference type="PANTHER" id="PTHR38925">
    <property type="entry name" value="PROTEIN, PUTATIVE-RELATED"/>
    <property type="match status" value="1"/>
</dbReference>